<organism evidence="1 2">
    <name type="scientific">Mycolicibacterium mucogenicum</name>
    <name type="common">Mycobacterium mucogenicum</name>
    <dbReference type="NCBI Taxonomy" id="56689"/>
    <lineage>
        <taxon>Bacteria</taxon>
        <taxon>Bacillati</taxon>
        <taxon>Actinomycetota</taxon>
        <taxon>Actinomycetes</taxon>
        <taxon>Mycobacteriales</taxon>
        <taxon>Mycobacteriaceae</taxon>
        <taxon>Mycolicibacterium</taxon>
    </lineage>
</organism>
<dbReference type="GO" id="GO:0004176">
    <property type="term" value="F:ATP-dependent peptidase activity"/>
    <property type="evidence" value="ECO:0007669"/>
    <property type="project" value="InterPro"/>
</dbReference>
<dbReference type="GO" id="GO:0005524">
    <property type="term" value="F:ATP binding"/>
    <property type="evidence" value="ECO:0007669"/>
    <property type="project" value="InterPro"/>
</dbReference>
<reference evidence="1 2" key="1">
    <citation type="submission" date="2016-06" db="EMBL/GenBank/DDBJ databases">
        <authorList>
            <person name="Kjaerup R.B."/>
            <person name="Dalgaard T.S."/>
            <person name="Juul-Madsen H.R."/>
        </authorList>
    </citation>
    <scope>NUCLEOTIDE SEQUENCE [LARGE SCALE GENOMIC DNA]</scope>
    <source>
        <strain evidence="1 2">1127319.6</strain>
    </source>
</reference>
<dbReference type="AlphaFoldDB" id="A0A1A3HGR1"/>
<evidence type="ECO:0000313" key="2">
    <source>
        <dbReference type="Proteomes" id="UP000093898"/>
    </source>
</evidence>
<dbReference type="GO" id="GO:0004222">
    <property type="term" value="F:metalloendopeptidase activity"/>
    <property type="evidence" value="ECO:0007669"/>
    <property type="project" value="InterPro"/>
</dbReference>
<accession>A0A1A3HGR1</accession>
<evidence type="ECO:0000313" key="1">
    <source>
        <dbReference type="EMBL" id="OBJ46854.1"/>
    </source>
</evidence>
<dbReference type="InterPro" id="IPR037219">
    <property type="entry name" value="Peptidase_M41-like"/>
</dbReference>
<evidence type="ECO:0008006" key="3">
    <source>
        <dbReference type="Google" id="ProtNLM"/>
    </source>
</evidence>
<protein>
    <recommendedName>
        <fullName evidence="3">Peptidase M41 domain-containing protein</fullName>
    </recommendedName>
</protein>
<comment type="caution">
    <text evidence="1">The sequence shown here is derived from an EMBL/GenBank/DDBJ whole genome shotgun (WGS) entry which is preliminary data.</text>
</comment>
<proteinExistence type="predicted"/>
<dbReference type="Proteomes" id="UP000093898">
    <property type="component" value="Unassembled WGS sequence"/>
</dbReference>
<sequence length="190" mass="19852">MTRSTRTASAAPAPVDRERLAVCVHEAGHAVAGVVLGAELSTVVVPPKGMPLAGGLKGQARFFDCPEHVQPLVSYAGPWAQAKFAAGHQRPTMRDFNAVLDTAGCHDARALTAAGGIHEGAGAQSILDRCWPAVQTLARQLYSDWEASHLDVCAALGITDGGGYYSRQLASLRSASRSVPPFAPQPARSA</sequence>
<dbReference type="SUPFAM" id="SSF140990">
    <property type="entry name" value="FtsH protease domain-like"/>
    <property type="match status" value="1"/>
</dbReference>
<dbReference type="GO" id="GO:0006508">
    <property type="term" value="P:proteolysis"/>
    <property type="evidence" value="ECO:0007669"/>
    <property type="project" value="InterPro"/>
</dbReference>
<gene>
    <name evidence="1" type="ORF">A5630_10900</name>
</gene>
<name>A0A1A3HGR1_MYCMU</name>
<dbReference type="EMBL" id="LZLC01000005">
    <property type="protein sequence ID" value="OBJ46854.1"/>
    <property type="molecule type" value="Genomic_DNA"/>
</dbReference>